<proteinExistence type="predicted"/>
<comment type="caution">
    <text evidence="2">The sequence shown here is derived from an EMBL/GenBank/DDBJ whole genome shotgun (WGS) entry which is preliminary data.</text>
</comment>
<feature type="signal peptide" evidence="1">
    <location>
        <begin position="1"/>
        <end position="15"/>
    </location>
</feature>
<accession>A0A2V1K862</accession>
<dbReference type="InterPro" id="IPR006540">
    <property type="entry name" value="Lactococcin_972"/>
</dbReference>
<gene>
    <name evidence="2" type="ORF">DD236_09640</name>
</gene>
<keyword evidence="1" id="KW-0732">Signal</keyword>
<evidence type="ECO:0000313" key="3">
    <source>
        <dbReference type="Proteomes" id="UP000245283"/>
    </source>
</evidence>
<protein>
    <recommendedName>
        <fullName evidence="4">Lactococcin 972 family bacteriocin</fullName>
    </recommendedName>
</protein>
<dbReference type="OrthoDB" id="4409666at2"/>
<dbReference type="EMBL" id="QETB01000005">
    <property type="protein sequence ID" value="PWF25859.1"/>
    <property type="molecule type" value="Genomic_DNA"/>
</dbReference>
<dbReference type="AlphaFoldDB" id="A0A2V1K862"/>
<dbReference type="Gene3D" id="2.60.40.2850">
    <property type="match status" value="1"/>
</dbReference>
<dbReference type="Pfam" id="PF09683">
    <property type="entry name" value="Lactococcin_972"/>
    <property type="match status" value="1"/>
</dbReference>
<sequence>MAVVLSLGAGGSALAAVQYPAEGGTWEYGKKGVGIAFSYYTVDKSHGSSITRNGNVQAKSIKTAAGKKSIAEKQGAAWTGYRYHYRLY</sequence>
<evidence type="ECO:0000256" key="1">
    <source>
        <dbReference type="SAM" id="SignalP"/>
    </source>
</evidence>
<feature type="chain" id="PRO_5039629725" description="Lactococcin 972 family bacteriocin" evidence="1">
    <location>
        <begin position="16"/>
        <end position="88"/>
    </location>
</feature>
<organism evidence="2 3">
    <name type="scientific">Ancrocorticia populi</name>
    <dbReference type="NCBI Taxonomy" id="2175228"/>
    <lineage>
        <taxon>Bacteria</taxon>
        <taxon>Bacillati</taxon>
        <taxon>Actinomycetota</taxon>
        <taxon>Actinomycetes</taxon>
        <taxon>Actinomycetales</taxon>
        <taxon>Actinomycetaceae</taxon>
        <taxon>Ancrocorticia</taxon>
    </lineage>
</organism>
<keyword evidence="3" id="KW-1185">Reference proteome</keyword>
<evidence type="ECO:0000313" key="2">
    <source>
        <dbReference type="EMBL" id="PWF25859.1"/>
    </source>
</evidence>
<evidence type="ECO:0008006" key="4">
    <source>
        <dbReference type="Google" id="ProtNLM"/>
    </source>
</evidence>
<dbReference type="Proteomes" id="UP000245283">
    <property type="component" value="Unassembled WGS sequence"/>
</dbReference>
<reference evidence="3" key="1">
    <citation type="submission" date="2018-05" db="EMBL/GenBank/DDBJ databases">
        <authorList>
            <person name="Li Y."/>
        </authorList>
    </citation>
    <scope>NUCLEOTIDE SEQUENCE [LARGE SCALE GENOMIC DNA]</scope>
    <source>
        <strain evidence="3">sk1b4</strain>
    </source>
</reference>
<name>A0A2V1K862_9ACTO</name>